<dbReference type="PANTHER" id="PTHR22642">
    <property type="entry name" value="IMIDAZOLONEPROPIONASE"/>
    <property type="match status" value="1"/>
</dbReference>
<comment type="caution">
    <text evidence="3">The sequence shown here is derived from an EMBL/GenBank/DDBJ whole genome shotgun (WGS) entry which is preliminary data.</text>
</comment>
<dbReference type="InterPro" id="IPR013108">
    <property type="entry name" value="Amidohydro_3"/>
</dbReference>
<keyword evidence="3" id="KW-0378">Hydrolase</keyword>
<feature type="non-terminal residue" evidence="3">
    <location>
        <position position="100"/>
    </location>
</feature>
<dbReference type="PANTHER" id="PTHR22642:SF2">
    <property type="entry name" value="PROTEIN LONG AFTER FAR-RED 3"/>
    <property type="match status" value="1"/>
</dbReference>
<dbReference type="EMBL" id="WTFN01000636">
    <property type="protein sequence ID" value="MWK60571.1"/>
    <property type="molecule type" value="Genomic_DNA"/>
</dbReference>
<dbReference type="Proteomes" id="UP000461288">
    <property type="component" value="Unassembled WGS sequence"/>
</dbReference>
<dbReference type="Gene3D" id="3.10.310.70">
    <property type="match status" value="1"/>
</dbReference>
<evidence type="ECO:0000313" key="4">
    <source>
        <dbReference type="Proteomes" id="UP000461288"/>
    </source>
</evidence>
<organism evidence="3 4">
    <name type="scientific">Metapseudomonas otitidis</name>
    <dbReference type="NCBI Taxonomy" id="319939"/>
    <lineage>
        <taxon>Bacteria</taxon>
        <taxon>Pseudomonadati</taxon>
        <taxon>Pseudomonadota</taxon>
        <taxon>Gammaproteobacteria</taxon>
        <taxon>Pseudomonadales</taxon>
        <taxon>Pseudomonadaceae</taxon>
        <taxon>Metapseudomonas</taxon>
    </lineage>
</organism>
<dbReference type="RefSeq" id="WP_160483541.1">
    <property type="nucleotide sequence ID" value="NZ_WTFN01000636.1"/>
</dbReference>
<gene>
    <name evidence="3" type="ORF">GO594_31865</name>
</gene>
<dbReference type="Pfam" id="PF07969">
    <property type="entry name" value="Amidohydro_3"/>
    <property type="match status" value="1"/>
</dbReference>
<proteinExistence type="predicted"/>
<feature type="region of interest" description="Disordered" evidence="1">
    <location>
        <begin position="60"/>
        <end position="79"/>
    </location>
</feature>
<accession>A0A7X3HGW3</accession>
<dbReference type="AlphaFoldDB" id="A0A7X3HGW3"/>
<protein>
    <submittedName>
        <fullName evidence="3">Amidohydrolase family protein</fullName>
    </submittedName>
</protein>
<dbReference type="GO" id="GO:0016787">
    <property type="term" value="F:hydrolase activity"/>
    <property type="evidence" value="ECO:0007669"/>
    <property type="project" value="UniProtKB-KW"/>
</dbReference>
<evidence type="ECO:0000259" key="2">
    <source>
        <dbReference type="Pfam" id="PF07969"/>
    </source>
</evidence>
<reference evidence="3 4" key="1">
    <citation type="submission" date="2019-12" db="EMBL/GenBank/DDBJ databases">
        <title>Draft genome sequence of Pseudomonas otitidis recovered from a chicken carcass.</title>
        <authorList>
            <person name="Vieira T.R."/>
            <person name="Oliviera E.F.C."/>
            <person name="Silva N.M.V."/>
            <person name="Sambrano G.E."/>
            <person name="Cibulski S.P."/>
            <person name="Cardoso M.R.I."/>
        </authorList>
    </citation>
    <scope>NUCLEOTIDE SEQUENCE [LARGE SCALE GENOMIC DNA]</scope>
    <source>
        <strain evidence="3 4">25_K</strain>
    </source>
</reference>
<evidence type="ECO:0000256" key="1">
    <source>
        <dbReference type="SAM" id="MobiDB-lite"/>
    </source>
</evidence>
<feature type="compositionally biased region" description="Basic and acidic residues" evidence="1">
    <location>
        <begin position="63"/>
        <end position="77"/>
    </location>
</feature>
<evidence type="ECO:0000313" key="3">
    <source>
        <dbReference type="EMBL" id="MWK60571.1"/>
    </source>
</evidence>
<sequence>QAAAGAWITGRGWDQNDWAVTQFPTHQLLSAATPNNPVVLTRIDGHALLANAKAMQAAKITKATKDPKGGRILRDSNGEPTGVFIDNAMDLIGEAIPEPT</sequence>
<feature type="domain" description="Amidohydrolase 3" evidence="2">
    <location>
        <begin position="4"/>
        <end position="97"/>
    </location>
</feature>
<name>A0A7X3HGW3_9GAMM</name>
<feature type="non-terminal residue" evidence="3">
    <location>
        <position position="1"/>
    </location>
</feature>